<keyword evidence="4 12" id="KW-0812">Transmembrane</keyword>
<dbReference type="InterPro" id="IPR028082">
    <property type="entry name" value="Peripla_BP_I"/>
</dbReference>
<dbReference type="AlphaFoldDB" id="A0A6P6DTB7"/>
<dbReference type="Pfam" id="PF01094">
    <property type="entry name" value="ANF_receptor"/>
    <property type="match status" value="2"/>
</dbReference>
<evidence type="ECO:0000259" key="13">
    <source>
        <dbReference type="PROSITE" id="PS50259"/>
    </source>
</evidence>
<dbReference type="InterPro" id="IPR004073">
    <property type="entry name" value="GPCR_3_vmron_rcpt_2"/>
</dbReference>
<dbReference type="OrthoDB" id="5984008at2759"/>
<dbReference type="GO" id="GO:0004930">
    <property type="term" value="F:G protein-coupled receptor activity"/>
    <property type="evidence" value="ECO:0007669"/>
    <property type="project" value="UniProtKB-KW"/>
</dbReference>
<keyword evidence="14" id="KW-1185">Reference proteome</keyword>
<feature type="transmembrane region" description="Helical" evidence="12">
    <location>
        <begin position="1105"/>
        <end position="1128"/>
    </location>
</feature>
<comment type="subcellular location">
    <subcellularLocation>
        <location evidence="1">Cell membrane</location>
        <topology evidence="1">Multi-pass membrane protein</topology>
    </subcellularLocation>
</comment>
<feature type="transmembrane region" description="Helical" evidence="12">
    <location>
        <begin position="1052"/>
        <end position="1077"/>
    </location>
</feature>
<evidence type="ECO:0000313" key="15">
    <source>
        <dbReference type="RefSeq" id="XP_023563206.1"/>
    </source>
</evidence>
<keyword evidence="10" id="KW-0325">Glycoprotein</keyword>
<feature type="transmembrane region" description="Helical" evidence="12">
    <location>
        <begin position="949"/>
        <end position="971"/>
    </location>
</feature>
<dbReference type="SUPFAM" id="SSF53822">
    <property type="entry name" value="Periplasmic binding protein-like I"/>
    <property type="match status" value="2"/>
</dbReference>
<dbReference type="Proteomes" id="UP000515203">
    <property type="component" value="Unplaced"/>
</dbReference>
<evidence type="ECO:0000256" key="10">
    <source>
        <dbReference type="ARBA" id="ARBA00023180"/>
    </source>
</evidence>
<dbReference type="PRINTS" id="PR00248">
    <property type="entry name" value="GPCRMGR"/>
</dbReference>
<evidence type="ECO:0000256" key="8">
    <source>
        <dbReference type="ARBA" id="ARBA00023136"/>
    </source>
</evidence>
<reference evidence="15" key="1">
    <citation type="submission" date="2025-08" db="UniProtKB">
        <authorList>
            <consortium name="RefSeq"/>
        </authorList>
    </citation>
    <scope>IDENTIFICATION</scope>
</reference>
<evidence type="ECO:0000256" key="9">
    <source>
        <dbReference type="ARBA" id="ARBA00023170"/>
    </source>
</evidence>
<dbReference type="FunFam" id="3.40.50.2300:FF:000024">
    <property type="entry name" value="Vomeronasal 2, receptor 73"/>
    <property type="match status" value="1"/>
</dbReference>
<feature type="transmembrane region" description="Helical" evidence="12">
    <location>
        <begin position="399"/>
        <end position="419"/>
    </location>
</feature>
<keyword evidence="5" id="KW-0732">Signal</keyword>
<evidence type="ECO:0000256" key="3">
    <source>
        <dbReference type="ARBA" id="ARBA00022475"/>
    </source>
</evidence>
<dbReference type="PROSITE" id="PS50259">
    <property type="entry name" value="G_PROTEIN_RECEP_F3_4"/>
    <property type="match status" value="2"/>
</dbReference>
<feature type="transmembrane region" description="Helical" evidence="12">
    <location>
        <begin position="1016"/>
        <end position="1040"/>
    </location>
</feature>
<dbReference type="GeneID" id="101592925"/>
<proteinExistence type="inferred from homology"/>
<gene>
    <name evidence="15" type="primary">LOC101592925</name>
</gene>
<feature type="transmembrane region" description="Helical" evidence="12">
    <location>
        <begin position="1140"/>
        <end position="1160"/>
    </location>
</feature>
<evidence type="ECO:0000256" key="5">
    <source>
        <dbReference type="ARBA" id="ARBA00022729"/>
    </source>
</evidence>
<organism evidence="14 15">
    <name type="scientific">Octodon degus</name>
    <name type="common">Degu</name>
    <name type="synonym">Sciurus degus</name>
    <dbReference type="NCBI Taxonomy" id="10160"/>
    <lineage>
        <taxon>Eukaryota</taxon>
        <taxon>Metazoa</taxon>
        <taxon>Chordata</taxon>
        <taxon>Craniata</taxon>
        <taxon>Vertebrata</taxon>
        <taxon>Euteleostomi</taxon>
        <taxon>Mammalia</taxon>
        <taxon>Eutheria</taxon>
        <taxon>Euarchontoglires</taxon>
        <taxon>Glires</taxon>
        <taxon>Rodentia</taxon>
        <taxon>Hystricomorpha</taxon>
        <taxon>Octodontidae</taxon>
        <taxon>Octodon</taxon>
    </lineage>
</organism>
<keyword evidence="6 12" id="KW-1133">Transmembrane helix</keyword>
<keyword evidence="9" id="KW-0675">Receptor</keyword>
<evidence type="ECO:0000256" key="6">
    <source>
        <dbReference type="ARBA" id="ARBA00022989"/>
    </source>
</evidence>
<dbReference type="PRINTS" id="PR01535">
    <property type="entry name" value="VOMERONASL2R"/>
</dbReference>
<dbReference type="PANTHER" id="PTHR24061:SF545">
    <property type="entry name" value="VOMERONASAL 2, RECEPTOR 118-RELATED"/>
    <property type="match status" value="1"/>
</dbReference>
<dbReference type="InterPro" id="IPR001828">
    <property type="entry name" value="ANF_lig-bd_rcpt"/>
</dbReference>
<dbReference type="RefSeq" id="XP_023563206.1">
    <property type="nucleotide sequence ID" value="XM_023707438.1"/>
</dbReference>
<dbReference type="PANTHER" id="PTHR24061">
    <property type="entry name" value="CALCIUM-SENSING RECEPTOR-RELATED"/>
    <property type="match status" value="1"/>
</dbReference>
<sequence>MSDSGGHCDASSLVTSTHFMSLDKFATKLSLRALHLRLIHSKHQNYLAFISAIEEVNRNPQLLPNISLSYEFHNFISSHWNILENSFILLTGQDEIPNYICKKESKCVAALTEMSCETSAQIGPLLELYRFPQVIFGSFDPTLMDSGHHPSFHLVAPKQAYLALVMVSLMLHFHWTWVGLLITESHKGLQFLSDIRAELDRDRPPACCSRSCLELCSLAVSTVLAKTITVVLAFKATAPDRRMRQLLISGATNSIISICSLIQLTLCGVWMGTNPPYLDTDAHSEHGHIIIMCNKGSLTAFYCVLGHLDSLALSLIWASCLWGNYVHPKQQRAGVAVRFTYCDWYRDNTAVQTMSCGPVRMLPLIAIFLLLQLSASVSTIDNEDCISRRSTSVRKDGDMVIGCFLYLYFYIYYTGMIDIQPTGEFHFIQLTPSNYQNYLAFIFAIDEINRNPRLLPNISLGYEFHNFISSHWRILENSFIVLTGQHEIPNYICRRERKCAAVLTEMSWETSAQIGPLLELYRFPQVTFGSFDPTLMDSGQYPSFHQVAPKDIYLALAMVSLMLHFQWTWVGLLTTESHKGLQFLSDIRAEMDRNKVCVAFVKMLSTVAVSYHPAGKKDNILTAEMSSANVVVIYCDTDSVHDVNYSIVQNLLTWKVWVTNSQWHADLAGRDFINDPFHGILVFSHHHEEISGFKDFVQAATPFKYPEDTYLVMYWSKKFDCSFSESDCALRNCTPNASLAWLPLNSFETAMSDRSYNIYNAVYAVAHALHAMLLEEVQMPTLRNRKVMMFPPWKLHLFLKNIQFSNPAGDLVNLDDRQEMDSEYDILNFWNFPEGLRLKVKVGTFSSRAPHGHKMTLCEDMIEWATGDTQTPHSFCSESCIPGFRKSPQEGKAACCFDCTPCVDKEITNDTDMEQCVKCPEDQYANSQRNHCLKKSVTFLAYEDPLGKALTGTALSLTVLTTAVIGLFVNHRDTPIVKANNRALSYTLLISLTCCFLCSLLFIGPPNAATCILQQTTFGVVFTVAVSTVLAKTITVVLAFKVTGPGRRMRQLLVSGAPNYIIPICSMIQLTLCGIWMGTNPPFIDRDTYSEYSHIIIMCNKGSLTAFYCVLGYLGSLALVSFTVAFLARNLPDTFNEAKFLTFSMLVFCSVWVTFLPVYHSSKGKAIVAMEVFSILASSAGLLGCIFVPKCYIILAKPEKNCLTGIRDKTHSGRNKSYH</sequence>
<dbReference type="InterPro" id="IPR011500">
    <property type="entry name" value="GPCR_3_9-Cys_dom"/>
</dbReference>
<comment type="similarity">
    <text evidence="2">Belongs to the G-protein coupled receptor 3 family.</text>
</comment>
<feature type="transmembrane region" description="Helical" evidence="12">
    <location>
        <begin position="1166"/>
        <end position="1188"/>
    </location>
</feature>
<evidence type="ECO:0000256" key="2">
    <source>
        <dbReference type="ARBA" id="ARBA00007242"/>
    </source>
</evidence>
<evidence type="ECO:0000256" key="7">
    <source>
        <dbReference type="ARBA" id="ARBA00023040"/>
    </source>
</evidence>
<dbReference type="Gene3D" id="2.10.50.30">
    <property type="entry name" value="GPCR, family 3, nine cysteines domain"/>
    <property type="match status" value="1"/>
</dbReference>
<protein>
    <submittedName>
        <fullName evidence="15">Vomeronasal type-2 receptor 116-like</fullName>
    </submittedName>
</protein>
<dbReference type="Gene3D" id="3.40.50.2300">
    <property type="match status" value="3"/>
</dbReference>
<feature type="transmembrane region" description="Helical" evidence="12">
    <location>
        <begin position="983"/>
        <end position="1004"/>
    </location>
</feature>
<evidence type="ECO:0000256" key="1">
    <source>
        <dbReference type="ARBA" id="ARBA00004651"/>
    </source>
</evidence>
<dbReference type="InterPro" id="IPR017978">
    <property type="entry name" value="GPCR_3_C"/>
</dbReference>
<evidence type="ECO:0000313" key="14">
    <source>
        <dbReference type="Proteomes" id="UP000515203"/>
    </source>
</evidence>
<feature type="transmembrane region" description="Helical" evidence="12">
    <location>
        <begin position="246"/>
        <end position="271"/>
    </location>
</feature>
<feature type="domain" description="G-protein coupled receptors family 3 profile" evidence="13">
    <location>
        <begin position="946"/>
        <end position="1210"/>
    </location>
</feature>
<dbReference type="InParanoid" id="A0A6P6DTB7"/>
<evidence type="ECO:0000256" key="4">
    <source>
        <dbReference type="ARBA" id="ARBA00022692"/>
    </source>
</evidence>
<dbReference type="InterPro" id="IPR000337">
    <property type="entry name" value="GPCR_3"/>
</dbReference>
<keyword evidence="11" id="KW-0807">Transducer</keyword>
<dbReference type="InterPro" id="IPR000068">
    <property type="entry name" value="GPCR_3_Ca_sens_rcpt-rel"/>
</dbReference>
<keyword evidence="7" id="KW-0297">G-protein coupled receptor</keyword>
<dbReference type="CDD" id="cd06365">
    <property type="entry name" value="PBP1_pheromone_receptor"/>
    <property type="match status" value="1"/>
</dbReference>
<accession>A0A6P6DTB7</accession>
<evidence type="ECO:0000256" key="12">
    <source>
        <dbReference type="SAM" id="Phobius"/>
    </source>
</evidence>
<dbReference type="InterPro" id="IPR038550">
    <property type="entry name" value="GPCR_3_9-Cys_sf"/>
</dbReference>
<dbReference type="Pfam" id="PF07562">
    <property type="entry name" value="NCD3G"/>
    <property type="match status" value="1"/>
</dbReference>
<name>A0A6P6DTB7_OCTDE</name>
<dbReference type="CDD" id="cd15283">
    <property type="entry name" value="7tmC_V2R_pheromone"/>
    <property type="match status" value="1"/>
</dbReference>
<feature type="domain" description="G-protein coupled receptors family 3 profile" evidence="13">
    <location>
        <begin position="217"/>
        <end position="313"/>
    </location>
</feature>
<dbReference type="FunFam" id="2.10.50.30:FF:000002">
    <property type="entry name" value="Vomeronasal 2 receptor, h1"/>
    <property type="match status" value="1"/>
</dbReference>
<keyword evidence="3" id="KW-1003">Cell membrane</keyword>
<dbReference type="GO" id="GO:0005886">
    <property type="term" value="C:plasma membrane"/>
    <property type="evidence" value="ECO:0007669"/>
    <property type="project" value="UniProtKB-SubCell"/>
</dbReference>
<dbReference type="Pfam" id="PF00003">
    <property type="entry name" value="7tm_3"/>
    <property type="match status" value="2"/>
</dbReference>
<keyword evidence="8 12" id="KW-0472">Membrane</keyword>
<feature type="transmembrane region" description="Helical" evidence="12">
    <location>
        <begin position="361"/>
        <end position="379"/>
    </location>
</feature>
<evidence type="ECO:0000256" key="11">
    <source>
        <dbReference type="ARBA" id="ARBA00023224"/>
    </source>
</evidence>